<dbReference type="AlphaFoldDB" id="A0A2H3JWL7"/>
<reference evidence="10 11" key="1">
    <citation type="journal article" date="2012" name="Science">
        <title>The Paleozoic origin of enzymatic lignin decomposition reconstructed from 31 fungal genomes.</title>
        <authorList>
            <person name="Floudas D."/>
            <person name="Binder M."/>
            <person name="Riley R."/>
            <person name="Barry K."/>
            <person name="Blanchette R.A."/>
            <person name="Henrissat B."/>
            <person name="Martinez A.T."/>
            <person name="Otillar R."/>
            <person name="Spatafora J.W."/>
            <person name="Yadav J.S."/>
            <person name="Aerts A."/>
            <person name="Benoit I."/>
            <person name="Boyd A."/>
            <person name="Carlson A."/>
            <person name="Copeland A."/>
            <person name="Coutinho P.M."/>
            <person name="de Vries R.P."/>
            <person name="Ferreira P."/>
            <person name="Findley K."/>
            <person name="Foster B."/>
            <person name="Gaskell J."/>
            <person name="Glotzer D."/>
            <person name="Gorecki P."/>
            <person name="Heitman J."/>
            <person name="Hesse C."/>
            <person name="Hori C."/>
            <person name="Igarashi K."/>
            <person name="Jurgens J.A."/>
            <person name="Kallen N."/>
            <person name="Kersten P."/>
            <person name="Kohler A."/>
            <person name="Kuees U."/>
            <person name="Kumar T.K.A."/>
            <person name="Kuo A."/>
            <person name="LaButti K."/>
            <person name="Larrondo L.F."/>
            <person name="Lindquist E."/>
            <person name="Ling A."/>
            <person name="Lombard V."/>
            <person name="Lucas S."/>
            <person name="Lundell T."/>
            <person name="Martin R."/>
            <person name="McLaughlin D.J."/>
            <person name="Morgenstern I."/>
            <person name="Morin E."/>
            <person name="Murat C."/>
            <person name="Nagy L.G."/>
            <person name="Nolan M."/>
            <person name="Ohm R.A."/>
            <person name="Patyshakuliyeva A."/>
            <person name="Rokas A."/>
            <person name="Ruiz-Duenas F.J."/>
            <person name="Sabat G."/>
            <person name="Salamov A."/>
            <person name="Samejima M."/>
            <person name="Schmutz J."/>
            <person name="Slot J.C."/>
            <person name="St John F."/>
            <person name="Stenlid J."/>
            <person name="Sun H."/>
            <person name="Sun S."/>
            <person name="Syed K."/>
            <person name="Tsang A."/>
            <person name="Wiebenga A."/>
            <person name="Young D."/>
            <person name="Pisabarro A."/>
            <person name="Eastwood D.C."/>
            <person name="Martin F."/>
            <person name="Cullen D."/>
            <person name="Grigoriev I.V."/>
            <person name="Hibbett D.S."/>
        </authorList>
    </citation>
    <scope>NUCLEOTIDE SEQUENCE [LARGE SCALE GENOMIC DNA]</scope>
    <source>
        <strain evidence="10 11">MD-104</strain>
    </source>
</reference>
<dbReference type="Pfam" id="PF02811">
    <property type="entry name" value="PHP"/>
    <property type="match status" value="1"/>
</dbReference>
<comment type="pathway">
    <text evidence="1 8">Amino-acid biosynthesis; L-histidine biosynthesis; L-histidine from 5-phospho-alpha-D-ribose 1-diphosphate: step 8/9.</text>
</comment>
<dbReference type="InterPro" id="IPR010140">
    <property type="entry name" value="Histidinol_P_phosphatase_HisJ"/>
</dbReference>
<evidence type="ECO:0000313" key="11">
    <source>
        <dbReference type="Proteomes" id="UP000218811"/>
    </source>
</evidence>
<dbReference type="EC" id="3.1.3.15" evidence="3 8"/>
<dbReference type="UniPathway" id="UPA00031">
    <property type="reaction ID" value="UER00013"/>
</dbReference>
<dbReference type="GO" id="GO:0004401">
    <property type="term" value="F:histidinol-phosphatase activity"/>
    <property type="evidence" value="ECO:0007669"/>
    <property type="project" value="UniProtKB-UniRule"/>
</dbReference>
<evidence type="ECO:0000256" key="6">
    <source>
        <dbReference type="ARBA" id="ARBA00023102"/>
    </source>
</evidence>
<keyword evidence="6 8" id="KW-0368">Histidine biosynthesis</keyword>
<dbReference type="InterPro" id="IPR004013">
    <property type="entry name" value="PHP_dom"/>
</dbReference>
<evidence type="ECO:0000256" key="3">
    <source>
        <dbReference type="ARBA" id="ARBA00013085"/>
    </source>
</evidence>
<proteinExistence type="inferred from homology"/>
<dbReference type="NCBIfam" id="TIGR01856">
    <property type="entry name" value="hisJ_fam"/>
    <property type="match status" value="1"/>
</dbReference>
<protein>
    <recommendedName>
        <fullName evidence="3 8">Histidinol-phosphatase</fullName>
        <shortName evidence="8">HolPase</shortName>
        <ecNumber evidence="3 8">3.1.3.15</ecNumber>
    </recommendedName>
</protein>
<dbReference type="InterPro" id="IPR016195">
    <property type="entry name" value="Pol/histidinol_Pase-like"/>
</dbReference>
<dbReference type="OrthoDB" id="5957391at2759"/>
<evidence type="ECO:0000256" key="5">
    <source>
        <dbReference type="ARBA" id="ARBA00022801"/>
    </source>
</evidence>
<dbReference type="CDD" id="cd12110">
    <property type="entry name" value="PHP_HisPPase_Hisj_like"/>
    <property type="match status" value="1"/>
</dbReference>
<dbReference type="GO" id="GO:0000105">
    <property type="term" value="P:L-histidine biosynthetic process"/>
    <property type="evidence" value="ECO:0007669"/>
    <property type="project" value="UniProtKB-UniRule"/>
</dbReference>
<keyword evidence="5 8" id="KW-0378">Hydrolase</keyword>
<dbReference type="PANTHER" id="PTHR21039:SF0">
    <property type="entry name" value="HISTIDINOL-PHOSPHATASE"/>
    <property type="match status" value="1"/>
</dbReference>
<evidence type="ECO:0000256" key="4">
    <source>
        <dbReference type="ARBA" id="ARBA00022605"/>
    </source>
</evidence>
<dbReference type="OMA" id="DYDRPMY"/>
<dbReference type="Gene3D" id="3.20.20.140">
    <property type="entry name" value="Metal-dependent hydrolases"/>
    <property type="match status" value="1"/>
</dbReference>
<dbReference type="SUPFAM" id="SSF89550">
    <property type="entry name" value="PHP domain-like"/>
    <property type="match status" value="1"/>
</dbReference>
<dbReference type="PANTHER" id="PTHR21039">
    <property type="entry name" value="HISTIDINOL PHOSPHATASE-RELATED"/>
    <property type="match status" value="1"/>
</dbReference>
<keyword evidence="11" id="KW-1185">Reference proteome</keyword>
<feature type="domain" description="PHP" evidence="9">
    <location>
        <begin position="5"/>
        <end position="225"/>
    </location>
</feature>
<comment type="similarity">
    <text evidence="2 8">Belongs to the PHP hydrolase family. HisK subfamily.</text>
</comment>
<dbReference type="EMBL" id="KB468157">
    <property type="protein sequence ID" value="PCH44373.1"/>
    <property type="molecule type" value="Genomic_DNA"/>
</dbReference>
<dbReference type="STRING" id="742152.A0A2H3JWL7"/>
<evidence type="ECO:0000256" key="7">
    <source>
        <dbReference type="ARBA" id="ARBA00049158"/>
    </source>
</evidence>
<evidence type="ECO:0000313" key="10">
    <source>
        <dbReference type="EMBL" id="PCH44373.1"/>
    </source>
</evidence>
<organism evidence="10 11">
    <name type="scientific">Wolfiporia cocos (strain MD-104)</name>
    <name type="common">Brown rot fungus</name>
    <dbReference type="NCBI Taxonomy" id="742152"/>
    <lineage>
        <taxon>Eukaryota</taxon>
        <taxon>Fungi</taxon>
        <taxon>Dikarya</taxon>
        <taxon>Basidiomycota</taxon>
        <taxon>Agaricomycotina</taxon>
        <taxon>Agaricomycetes</taxon>
        <taxon>Polyporales</taxon>
        <taxon>Phaeolaceae</taxon>
        <taxon>Wolfiporia</taxon>
    </lineage>
</organism>
<evidence type="ECO:0000256" key="8">
    <source>
        <dbReference type="RuleBase" id="RU366003"/>
    </source>
</evidence>
<comment type="catalytic activity">
    <reaction evidence="7 8">
        <text>L-histidinol phosphate + H2O = L-histidinol + phosphate</text>
        <dbReference type="Rhea" id="RHEA:14465"/>
        <dbReference type="ChEBI" id="CHEBI:15377"/>
        <dbReference type="ChEBI" id="CHEBI:43474"/>
        <dbReference type="ChEBI" id="CHEBI:57699"/>
        <dbReference type="ChEBI" id="CHEBI:57980"/>
        <dbReference type="EC" id="3.1.3.15"/>
    </reaction>
</comment>
<dbReference type="Proteomes" id="UP000218811">
    <property type="component" value="Unassembled WGS sequence"/>
</dbReference>
<keyword evidence="4 8" id="KW-0028">Amino-acid biosynthesis</keyword>
<dbReference type="GO" id="GO:0005737">
    <property type="term" value="C:cytoplasm"/>
    <property type="evidence" value="ECO:0007669"/>
    <property type="project" value="TreeGrafter"/>
</dbReference>
<evidence type="ECO:0000259" key="9">
    <source>
        <dbReference type="Pfam" id="PF02811"/>
    </source>
</evidence>
<accession>A0A2H3JWL7</accession>
<gene>
    <name evidence="10" type="ORF">WOLCODRAFT_123435</name>
</gene>
<sequence>MPYSHHSHSGQFCKHASGTLQDVVLEAIRQGFEVYGLTEHVPRYRLEDLYPEEEGTPLGRLGAQFDDFLTEAHRVKECYADKITLLVGLETEFITEADLVKLGDLLQRHEGRIEYLVGSVHHANAIPIDFDRDTYQRALDSFGGQTATKSSADGESAHMDAFLCSYFDAQYQVLSRFHPEIVGHIDLCRLYNPGLRFYDYARARQKLERNIKYAVGYGALFELNAAALRKGWDACYPGEDVVELIKKHGGRFALSDDSHGPHAVGLNYSRLAEYVREVGIDELWVLHRTAAPNAGGRYLHPRRVEGNWWEHSFWSSQGTPTA</sequence>
<name>A0A2H3JWL7_WOLCO</name>
<evidence type="ECO:0000256" key="1">
    <source>
        <dbReference type="ARBA" id="ARBA00004970"/>
    </source>
</evidence>
<evidence type="ECO:0000256" key="2">
    <source>
        <dbReference type="ARBA" id="ARBA00009152"/>
    </source>
</evidence>